<dbReference type="InterPro" id="IPR005467">
    <property type="entry name" value="His_kinase_dom"/>
</dbReference>
<evidence type="ECO:0000313" key="6">
    <source>
        <dbReference type="EMBL" id="MEN3067107.1"/>
    </source>
</evidence>
<evidence type="ECO:0000313" key="7">
    <source>
        <dbReference type="Proteomes" id="UP001410394"/>
    </source>
</evidence>
<reference evidence="6 7" key="1">
    <citation type="journal article" date="2018" name="Int. J. Syst. Evol. Microbiol.">
        <title>Uliginosibacterium sediminicola sp. nov., isolated from freshwater sediment.</title>
        <authorList>
            <person name="Hwang W.M."/>
            <person name="Kim S.M."/>
            <person name="Kang K."/>
            <person name="Ahn T.Y."/>
        </authorList>
    </citation>
    <scope>NUCLEOTIDE SEQUENCE [LARGE SCALE GENOMIC DNA]</scope>
    <source>
        <strain evidence="6 7">M1-21</strain>
    </source>
</reference>
<dbReference type="SMART" id="SM00387">
    <property type="entry name" value="HATPase_c"/>
    <property type="match status" value="1"/>
</dbReference>
<keyword evidence="6" id="KW-0067">ATP-binding</keyword>
<dbReference type="InterPro" id="IPR003661">
    <property type="entry name" value="HisK_dim/P_dom"/>
</dbReference>
<dbReference type="InterPro" id="IPR036097">
    <property type="entry name" value="HisK_dim/P_sf"/>
</dbReference>
<keyword evidence="4" id="KW-0175">Coiled coil</keyword>
<evidence type="ECO:0000259" key="5">
    <source>
        <dbReference type="PROSITE" id="PS50109"/>
    </source>
</evidence>
<dbReference type="SMART" id="SM00065">
    <property type="entry name" value="GAF"/>
    <property type="match status" value="1"/>
</dbReference>
<dbReference type="SUPFAM" id="SSF47384">
    <property type="entry name" value="Homodimeric domain of signal transducing histidine kinase"/>
    <property type="match status" value="1"/>
</dbReference>
<dbReference type="InterPro" id="IPR029016">
    <property type="entry name" value="GAF-like_dom_sf"/>
</dbReference>
<dbReference type="SUPFAM" id="SSF55874">
    <property type="entry name" value="ATPase domain of HSP90 chaperone/DNA topoisomerase II/histidine kinase"/>
    <property type="match status" value="1"/>
</dbReference>
<dbReference type="Gene3D" id="3.30.450.40">
    <property type="match status" value="1"/>
</dbReference>
<keyword evidence="7" id="KW-1185">Reference proteome</keyword>
<dbReference type="SUPFAM" id="SSF55781">
    <property type="entry name" value="GAF domain-like"/>
    <property type="match status" value="1"/>
</dbReference>
<dbReference type="Gene3D" id="3.30.565.10">
    <property type="entry name" value="Histidine kinase-like ATPase, C-terminal domain"/>
    <property type="match status" value="1"/>
</dbReference>
<dbReference type="InterPro" id="IPR036890">
    <property type="entry name" value="HATPase_C_sf"/>
</dbReference>
<dbReference type="PANTHER" id="PTHR43065">
    <property type="entry name" value="SENSOR HISTIDINE KINASE"/>
    <property type="match status" value="1"/>
</dbReference>
<dbReference type="InterPro" id="IPR004358">
    <property type="entry name" value="Sig_transdc_His_kin-like_C"/>
</dbReference>
<comment type="caution">
    <text evidence="6">The sequence shown here is derived from an EMBL/GenBank/DDBJ whole genome shotgun (WGS) entry which is preliminary data.</text>
</comment>
<protein>
    <recommendedName>
        <fullName evidence="2">histidine kinase</fullName>
        <ecNumber evidence="2">2.7.13.3</ecNumber>
    </recommendedName>
</protein>
<evidence type="ECO:0000256" key="2">
    <source>
        <dbReference type="ARBA" id="ARBA00012438"/>
    </source>
</evidence>
<organism evidence="6 7">
    <name type="scientific">Uliginosibacterium sediminicola</name>
    <dbReference type="NCBI Taxonomy" id="2024550"/>
    <lineage>
        <taxon>Bacteria</taxon>
        <taxon>Pseudomonadati</taxon>
        <taxon>Pseudomonadota</taxon>
        <taxon>Betaproteobacteria</taxon>
        <taxon>Rhodocyclales</taxon>
        <taxon>Zoogloeaceae</taxon>
        <taxon>Uliginosibacterium</taxon>
    </lineage>
</organism>
<gene>
    <name evidence="6" type="ORF">ABDB84_01380</name>
</gene>
<evidence type="ECO:0000256" key="4">
    <source>
        <dbReference type="SAM" id="Coils"/>
    </source>
</evidence>
<dbReference type="RefSeq" id="WP_345917875.1">
    <property type="nucleotide sequence ID" value="NZ_JBDIVE010000001.1"/>
</dbReference>
<feature type="coiled-coil region" evidence="4">
    <location>
        <begin position="195"/>
        <end position="247"/>
    </location>
</feature>
<dbReference type="Gene3D" id="1.10.287.130">
    <property type="match status" value="1"/>
</dbReference>
<dbReference type="EC" id="2.7.13.3" evidence="2"/>
<name>A0ABU9YU17_9RHOO</name>
<dbReference type="PRINTS" id="PR00344">
    <property type="entry name" value="BCTRLSENSOR"/>
</dbReference>
<dbReference type="Pfam" id="PF02518">
    <property type="entry name" value="HATPase_c"/>
    <property type="match status" value="1"/>
</dbReference>
<dbReference type="SMART" id="SM00388">
    <property type="entry name" value="HisKA"/>
    <property type="match status" value="1"/>
</dbReference>
<dbReference type="PROSITE" id="PS50109">
    <property type="entry name" value="HIS_KIN"/>
    <property type="match status" value="1"/>
</dbReference>
<keyword evidence="3" id="KW-0597">Phosphoprotein</keyword>
<dbReference type="GO" id="GO:0005524">
    <property type="term" value="F:ATP binding"/>
    <property type="evidence" value="ECO:0007669"/>
    <property type="project" value="UniProtKB-KW"/>
</dbReference>
<dbReference type="Proteomes" id="UP001410394">
    <property type="component" value="Unassembled WGS sequence"/>
</dbReference>
<sequence>MGKCSDMGSDIGADIAAKLVLRSADLLALQSQVLEAVACGESVYQSMDLLCRRVEALAPDVRCSVLLLKGDRLEHGAAPSLPEEYTAAINGMRIGPNEGSCGAAAYTAQPVLAEDVRSDPRWAAFRHLALPHQLLACWSSPIIGREGQVLGTFALYYAEPSQPLPFHCEAVQAATHLAAIAIERNVMDLQEHARVDELQHSYAMLGALNAQLENRVSERTAVLDQRNAELTRTIEELQRTQSALIEARKLLSLGRLVAGVAHELNTPIGNARLFASSLKERADSMQRQLQAGNLRRSELERFIGNTCEAGRLLDGVLQGAVDLIASFKAIVVERDDAQRVSFQLSTLVDNALLLLATSLRKSGCELQCDVPPQLMLDGYPSQLQQVLTCLLSNALQHGLADLPGGRLSITASMLDAQQLQILVCDNGHGIAPEYLSRVFDPFFTTRLGQGCAGLGLHITYSLVTGLLGGHVWLSSEPGCGTTVCLHLPLRAPDHGLPQH</sequence>
<proteinExistence type="predicted"/>
<dbReference type="PANTHER" id="PTHR43065:SF42">
    <property type="entry name" value="TWO-COMPONENT SENSOR PPRA"/>
    <property type="match status" value="1"/>
</dbReference>
<dbReference type="InterPro" id="IPR003018">
    <property type="entry name" value="GAF"/>
</dbReference>
<accession>A0ABU9YU17</accession>
<dbReference type="Pfam" id="PF13185">
    <property type="entry name" value="GAF_2"/>
    <property type="match status" value="1"/>
</dbReference>
<evidence type="ECO:0000256" key="3">
    <source>
        <dbReference type="ARBA" id="ARBA00022553"/>
    </source>
</evidence>
<dbReference type="Pfam" id="PF00512">
    <property type="entry name" value="HisKA"/>
    <property type="match status" value="1"/>
</dbReference>
<feature type="domain" description="Histidine kinase" evidence="5">
    <location>
        <begin position="259"/>
        <end position="491"/>
    </location>
</feature>
<evidence type="ECO:0000256" key="1">
    <source>
        <dbReference type="ARBA" id="ARBA00000085"/>
    </source>
</evidence>
<comment type="catalytic activity">
    <reaction evidence="1">
        <text>ATP + protein L-histidine = ADP + protein N-phospho-L-histidine.</text>
        <dbReference type="EC" id="2.7.13.3"/>
    </reaction>
</comment>
<dbReference type="InterPro" id="IPR003594">
    <property type="entry name" value="HATPase_dom"/>
</dbReference>
<dbReference type="CDD" id="cd00082">
    <property type="entry name" value="HisKA"/>
    <property type="match status" value="1"/>
</dbReference>
<keyword evidence="6" id="KW-0547">Nucleotide-binding</keyword>
<dbReference type="EMBL" id="JBDIVE010000001">
    <property type="protein sequence ID" value="MEN3067107.1"/>
    <property type="molecule type" value="Genomic_DNA"/>
</dbReference>